<feature type="transmembrane region" description="Helical" evidence="8">
    <location>
        <begin position="179"/>
        <end position="198"/>
    </location>
</feature>
<keyword evidence="8" id="KW-1133">Transmembrane helix</keyword>
<dbReference type="InterPro" id="IPR005467">
    <property type="entry name" value="His_kinase_dom"/>
</dbReference>
<comment type="catalytic activity">
    <reaction evidence="1">
        <text>ATP + protein L-histidine = ADP + protein N-phospho-L-histidine.</text>
        <dbReference type="EC" id="2.7.13.3"/>
    </reaction>
</comment>
<evidence type="ECO:0000313" key="12">
    <source>
        <dbReference type="Proteomes" id="UP000317155"/>
    </source>
</evidence>
<reference evidence="11 12" key="1">
    <citation type="submission" date="2019-07" db="EMBL/GenBank/DDBJ databases">
        <title>Insights of Desulfuromonas acetexigens electromicrobiology.</title>
        <authorList>
            <person name="Katuri K."/>
            <person name="Sapireddy V."/>
            <person name="Shaw D.R."/>
            <person name="Saikaly P."/>
        </authorList>
    </citation>
    <scope>NUCLEOTIDE SEQUENCE [LARGE SCALE GENOMIC DNA]</scope>
    <source>
        <strain evidence="11 12">2873</strain>
    </source>
</reference>
<dbReference type="PANTHER" id="PTHR43711">
    <property type="entry name" value="TWO-COMPONENT HISTIDINE KINASE"/>
    <property type="match status" value="1"/>
</dbReference>
<evidence type="ECO:0000256" key="3">
    <source>
        <dbReference type="ARBA" id="ARBA00012438"/>
    </source>
</evidence>
<dbReference type="InterPro" id="IPR004358">
    <property type="entry name" value="Sig_transdc_His_kin-like_C"/>
</dbReference>
<dbReference type="RefSeq" id="WP_092057920.1">
    <property type="nucleotide sequence ID" value="NZ_FOJJ01000038.1"/>
</dbReference>
<dbReference type="CDD" id="cd06225">
    <property type="entry name" value="HAMP"/>
    <property type="match status" value="1"/>
</dbReference>
<name>A0A550JDB1_9BACT</name>
<dbReference type="PRINTS" id="PR00344">
    <property type="entry name" value="BCTRLSENSOR"/>
</dbReference>
<dbReference type="Gene3D" id="3.30.565.10">
    <property type="entry name" value="Histidine kinase-like ATPase, C-terminal domain"/>
    <property type="match status" value="1"/>
</dbReference>
<dbReference type="InterPro" id="IPR003661">
    <property type="entry name" value="HisK_dim/P_dom"/>
</dbReference>
<dbReference type="CDD" id="cd00075">
    <property type="entry name" value="HATPase"/>
    <property type="match status" value="1"/>
</dbReference>
<dbReference type="Pfam" id="PF00672">
    <property type="entry name" value="HAMP"/>
    <property type="match status" value="1"/>
</dbReference>
<sequence length="480" mass="52938">MRCYRPKSFLSLVLIGFVLVCLPLVLALVQAQRSLALLAGESGAVVDRSVKATEGSRLLVDDLIALERKARQHEVLGDKRLLQEMIDQHREIQQTLVRLLNLGLAPPLPERLGQVVELEAQIFEQLREEPRKSSTHEAALQGFAELNERANAIADQSNRLIYDEVDRIQQATAQARQTLLWWGGALVPVSLLFIGLFARLISRPIQQIVAAINRLGEGDFASPVSVGGTRDLAFLGQRLDWMRGQLADVERSKSRFVAQISHELKTPLASIREGSELLNDKVMGDLNVPQREIVEILCKSSRDLQKLIENLLGFSRFQAEGVAPPELVPVAPALLVDEVLADHKPSIMKKGLRCEARLETPTVPADPGRLRILIDNLLSNAIKFTPDGGSIAIVDGREGDTWFFEVRDSGMGIPPADRERVFQPFYQGPSSNAMHVKGTGLGLSIAREIARAHGGELSVPEGVGGRIRLTLPLNRNPEER</sequence>
<dbReference type="SUPFAM" id="SSF47384">
    <property type="entry name" value="Homodimeric domain of signal transducing histidine kinase"/>
    <property type="match status" value="1"/>
</dbReference>
<dbReference type="PROSITE" id="PS50885">
    <property type="entry name" value="HAMP"/>
    <property type="match status" value="1"/>
</dbReference>
<dbReference type="PROSITE" id="PS50109">
    <property type="entry name" value="HIS_KIN"/>
    <property type="match status" value="1"/>
</dbReference>
<dbReference type="EC" id="2.7.13.3" evidence="3"/>
<proteinExistence type="predicted"/>
<comment type="caution">
    <text evidence="11">The sequence shown here is derived from an EMBL/GenBank/DDBJ whole genome shotgun (WGS) entry which is preliminary data.</text>
</comment>
<dbReference type="Pfam" id="PF00512">
    <property type="entry name" value="HisKA"/>
    <property type="match status" value="1"/>
</dbReference>
<organism evidence="11 12">
    <name type="scientific">Trichloromonas acetexigens</name>
    <dbReference type="NCBI Taxonomy" id="38815"/>
    <lineage>
        <taxon>Bacteria</taxon>
        <taxon>Pseudomonadati</taxon>
        <taxon>Thermodesulfobacteriota</taxon>
        <taxon>Desulfuromonadia</taxon>
        <taxon>Desulfuromonadales</taxon>
        <taxon>Trichloromonadaceae</taxon>
        <taxon>Trichloromonas</taxon>
    </lineage>
</organism>
<evidence type="ECO:0000256" key="1">
    <source>
        <dbReference type="ARBA" id="ARBA00000085"/>
    </source>
</evidence>
<dbReference type="Gene3D" id="6.10.340.10">
    <property type="match status" value="1"/>
</dbReference>
<keyword evidence="12" id="KW-1185">Reference proteome</keyword>
<dbReference type="AlphaFoldDB" id="A0A550JDB1"/>
<dbReference type="InterPro" id="IPR003594">
    <property type="entry name" value="HATPase_dom"/>
</dbReference>
<feature type="domain" description="Histidine kinase" evidence="9">
    <location>
        <begin position="259"/>
        <end position="475"/>
    </location>
</feature>
<dbReference type="CDD" id="cd00082">
    <property type="entry name" value="HisKA"/>
    <property type="match status" value="1"/>
</dbReference>
<dbReference type="Proteomes" id="UP000317155">
    <property type="component" value="Unassembled WGS sequence"/>
</dbReference>
<dbReference type="Gene3D" id="1.10.287.130">
    <property type="match status" value="1"/>
</dbReference>
<keyword evidence="6" id="KW-0418">Kinase</keyword>
<dbReference type="SUPFAM" id="SSF55874">
    <property type="entry name" value="ATPase domain of HSP90 chaperone/DNA topoisomerase II/histidine kinase"/>
    <property type="match status" value="1"/>
</dbReference>
<dbReference type="SMART" id="SM00387">
    <property type="entry name" value="HATPase_c"/>
    <property type="match status" value="1"/>
</dbReference>
<feature type="domain" description="HAMP" evidence="10">
    <location>
        <begin position="199"/>
        <end position="251"/>
    </location>
</feature>
<keyword evidence="4" id="KW-0597">Phosphoprotein</keyword>
<evidence type="ECO:0000256" key="7">
    <source>
        <dbReference type="ARBA" id="ARBA00023012"/>
    </source>
</evidence>
<dbReference type="PANTHER" id="PTHR43711:SF1">
    <property type="entry name" value="HISTIDINE KINASE 1"/>
    <property type="match status" value="1"/>
</dbReference>
<dbReference type="Pfam" id="PF02518">
    <property type="entry name" value="HATPase_c"/>
    <property type="match status" value="1"/>
</dbReference>
<keyword evidence="7" id="KW-0902">Two-component regulatory system</keyword>
<dbReference type="SUPFAM" id="SSF158472">
    <property type="entry name" value="HAMP domain-like"/>
    <property type="match status" value="1"/>
</dbReference>
<keyword evidence="8" id="KW-0812">Transmembrane</keyword>
<protein>
    <recommendedName>
        <fullName evidence="3">histidine kinase</fullName>
        <ecNumber evidence="3">2.7.13.3</ecNumber>
    </recommendedName>
</protein>
<evidence type="ECO:0000256" key="5">
    <source>
        <dbReference type="ARBA" id="ARBA00022679"/>
    </source>
</evidence>
<dbReference type="GO" id="GO:0016020">
    <property type="term" value="C:membrane"/>
    <property type="evidence" value="ECO:0007669"/>
    <property type="project" value="UniProtKB-SubCell"/>
</dbReference>
<comment type="subcellular location">
    <subcellularLocation>
        <location evidence="2">Membrane</location>
    </subcellularLocation>
</comment>
<dbReference type="InterPro" id="IPR003660">
    <property type="entry name" value="HAMP_dom"/>
</dbReference>
<dbReference type="SMART" id="SM00388">
    <property type="entry name" value="HisKA"/>
    <property type="match status" value="1"/>
</dbReference>
<evidence type="ECO:0000256" key="6">
    <source>
        <dbReference type="ARBA" id="ARBA00022777"/>
    </source>
</evidence>
<keyword evidence="5" id="KW-0808">Transferase</keyword>
<evidence type="ECO:0000256" key="8">
    <source>
        <dbReference type="SAM" id="Phobius"/>
    </source>
</evidence>
<keyword evidence="8" id="KW-0472">Membrane</keyword>
<evidence type="ECO:0000256" key="4">
    <source>
        <dbReference type="ARBA" id="ARBA00022553"/>
    </source>
</evidence>
<dbReference type="InterPro" id="IPR050736">
    <property type="entry name" value="Sensor_HK_Regulatory"/>
</dbReference>
<dbReference type="EMBL" id="VJVV01000006">
    <property type="protein sequence ID" value="TRO81192.1"/>
    <property type="molecule type" value="Genomic_DNA"/>
</dbReference>
<dbReference type="SMART" id="SM00304">
    <property type="entry name" value="HAMP"/>
    <property type="match status" value="1"/>
</dbReference>
<dbReference type="InterPro" id="IPR036890">
    <property type="entry name" value="HATPase_C_sf"/>
</dbReference>
<evidence type="ECO:0000259" key="9">
    <source>
        <dbReference type="PROSITE" id="PS50109"/>
    </source>
</evidence>
<evidence type="ECO:0000256" key="2">
    <source>
        <dbReference type="ARBA" id="ARBA00004370"/>
    </source>
</evidence>
<accession>A0A550JDB1</accession>
<dbReference type="InterPro" id="IPR036097">
    <property type="entry name" value="HisK_dim/P_sf"/>
</dbReference>
<evidence type="ECO:0000259" key="10">
    <source>
        <dbReference type="PROSITE" id="PS50885"/>
    </source>
</evidence>
<dbReference type="GO" id="GO:0000155">
    <property type="term" value="F:phosphorelay sensor kinase activity"/>
    <property type="evidence" value="ECO:0007669"/>
    <property type="project" value="InterPro"/>
</dbReference>
<gene>
    <name evidence="11" type="ORF">FL622_09800</name>
</gene>
<evidence type="ECO:0000313" key="11">
    <source>
        <dbReference type="EMBL" id="TRO81192.1"/>
    </source>
</evidence>
<dbReference type="OrthoDB" id="9812241at2"/>